<name>A0ABU8S8S8_9SPHN</name>
<comment type="caution">
    <text evidence="5">The sequence shown here is derived from an EMBL/GenBank/DDBJ whole genome shotgun (WGS) entry which is preliminary data.</text>
</comment>
<keyword evidence="3" id="KW-0472">Membrane</keyword>
<feature type="transmembrane region" description="Helical" evidence="3">
    <location>
        <begin position="91"/>
        <end position="109"/>
    </location>
</feature>
<dbReference type="GO" id="GO:0016740">
    <property type="term" value="F:transferase activity"/>
    <property type="evidence" value="ECO:0007669"/>
    <property type="project" value="UniProtKB-KW"/>
</dbReference>
<dbReference type="InterPro" id="IPR003362">
    <property type="entry name" value="Bact_transf"/>
</dbReference>
<protein>
    <submittedName>
        <fullName evidence="5">Sugar transferase</fullName>
    </submittedName>
</protein>
<dbReference type="Proteomes" id="UP001379235">
    <property type="component" value="Unassembled WGS sequence"/>
</dbReference>
<dbReference type="PANTHER" id="PTHR30576:SF0">
    <property type="entry name" value="UNDECAPRENYL-PHOSPHATE N-ACETYLGALACTOSAMINYL 1-PHOSPHATE TRANSFERASE-RELATED"/>
    <property type="match status" value="1"/>
</dbReference>
<keyword evidence="2" id="KW-0270">Exopolysaccharide synthesis</keyword>
<comment type="similarity">
    <text evidence="1">Belongs to the bacterial sugar transferase family.</text>
</comment>
<keyword evidence="3" id="KW-0812">Transmembrane</keyword>
<evidence type="ECO:0000313" key="6">
    <source>
        <dbReference type="Proteomes" id="UP001379235"/>
    </source>
</evidence>
<dbReference type="RefSeq" id="WP_339966871.1">
    <property type="nucleotide sequence ID" value="NZ_JBBHJY010000004.1"/>
</dbReference>
<feature type="transmembrane region" description="Helical" evidence="3">
    <location>
        <begin position="36"/>
        <end position="53"/>
    </location>
</feature>
<evidence type="ECO:0000256" key="2">
    <source>
        <dbReference type="ARBA" id="ARBA00023169"/>
    </source>
</evidence>
<accession>A0ABU8S8S8</accession>
<dbReference type="Pfam" id="PF02397">
    <property type="entry name" value="Bac_transf"/>
    <property type="match status" value="1"/>
</dbReference>
<feature type="transmembrane region" description="Helical" evidence="3">
    <location>
        <begin position="65"/>
        <end position="85"/>
    </location>
</feature>
<evidence type="ECO:0000313" key="5">
    <source>
        <dbReference type="EMBL" id="MEJ6010316.1"/>
    </source>
</evidence>
<keyword evidence="3" id="KW-1133">Transmembrane helix</keyword>
<sequence length="416" mass="47224">MVQLITACLICVLLPWLVQVWSLPASWQRPETDNTAIAALCALVVGFWLHSSVASLPGTRESSGILPGFLASFGLTLTVILLLRIEYSRSLLVVAFVLSVAWFFLVYAMTQRKTQLVLGVVEGGRVGLFDAMNGVEVVRLDGTALPDRIDAVTADFRHDHSDAWEARLADYTLAGIPVYHSKDLYESLTGRADLEHLSENTFGALGPLASLLEFKQWIDRLIALPVIILLLPLFAVVAVVIKLDSPGPVFFIQRRMGYRGHEFSVIKFRTMREDRKHPRGGEERSEDRAGIDQFITKENDRRITKLGRFLRRTRIDELPQAFNILAGQMSWIGPRPEASQLSEWYEAEIPFYRYRHVVRPGITGWAQVNQGHVAEIHDIRTKLQYDFYYIRNFSLWLDILIVVKTIRTVFTGFGHK</sequence>
<dbReference type="EMBL" id="JBBHJY010000004">
    <property type="protein sequence ID" value="MEJ6010316.1"/>
    <property type="molecule type" value="Genomic_DNA"/>
</dbReference>
<keyword evidence="5" id="KW-0808">Transferase</keyword>
<gene>
    <name evidence="5" type="ORF">WG900_10335</name>
</gene>
<organism evidence="5 6">
    <name type="scientific">Novosphingobium aquae</name>
    <dbReference type="NCBI Taxonomy" id="3133435"/>
    <lineage>
        <taxon>Bacteria</taxon>
        <taxon>Pseudomonadati</taxon>
        <taxon>Pseudomonadota</taxon>
        <taxon>Alphaproteobacteria</taxon>
        <taxon>Sphingomonadales</taxon>
        <taxon>Sphingomonadaceae</taxon>
        <taxon>Novosphingobium</taxon>
    </lineage>
</organism>
<feature type="transmembrane region" description="Helical" evidence="3">
    <location>
        <begin position="221"/>
        <end position="241"/>
    </location>
</feature>
<dbReference type="PANTHER" id="PTHR30576">
    <property type="entry name" value="COLANIC BIOSYNTHESIS UDP-GLUCOSE LIPID CARRIER TRANSFERASE"/>
    <property type="match status" value="1"/>
</dbReference>
<proteinExistence type="inferred from homology"/>
<evidence type="ECO:0000259" key="4">
    <source>
        <dbReference type="Pfam" id="PF02397"/>
    </source>
</evidence>
<evidence type="ECO:0000256" key="1">
    <source>
        <dbReference type="ARBA" id="ARBA00006464"/>
    </source>
</evidence>
<feature type="domain" description="Bacterial sugar transferase" evidence="4">
    <location>
        <begin position="215"/>
        <end position="410"/>
    </location>
</feature>
<reference evidence="5 6" key="1">
    <citation type="submission" date="2024-03" db="EMBL/GenBank/DDBJ databases">
        <authorList>
            <person name="Jo J.-H."/>
        </authorList>
    </citation>
    <scope>NUCLEOTIDE SEQUENCE [LARGE SCALE GENOMIC DNA]</scope>
    <source>
        <strain evidence="5 6">AS3R-12</strain>
    </source>
</reference>
<keyword evidence="6" id="KW-1185">Reference proteome</keyword>
<evidence type="ECO:0000256" key="3">
    <source>
        <dbReference type="SAM" id="Phobius"/>
    </source>
</evidence>